<accession>A0A484R1E3</accession>
<sequence>MIRNSTIQRRTPMRACNKPLQRAAWKRKAPKKRAGHDAALRNACRGQRCYLCVPTICLGVAGAETVVPCHANWSAYGKGMGLKADDKFTVPGCMACHRWLDQGAAANELKRDVWELAYAAWVPVRDRLGAA</sequence>
<dbReference type="Pfam" id="PF07102">
    <property type="entry name" value="YbcO"/>
    <property type="match status" value="1"/>
</dbReference>
<dbReference type="InterPro" id="IPR010774">
    <property type="entry name" value="YbcO"/>
</dbReference>
<evidence type="ECO:0000313" key="2">
    <source>
        <dbReference type="EMBL" id="VFR44272.1"/>
    </source>
</evidence>
<name>A0A484R1E3_9ZZZZ</name>
<proteinExistence type="predicted"/>
<gene>
    <name evidence="1" type="ORF">BER1_1112</name>
    <name evidence="2" type="ORF">BER2_1695</name>
</gene>
<protein>
    <submittedName>
        <fullName evidence="2">Phage protein</fullName>
    </submittedName>
</protein>
<reference evidence="2" key="1">
    <citation type="submission" date="2019-03" db="EMBL/GenBank/DDBJ databases">
        <authorList>
            <person name="Danneels B."/>
        </authorList>
    </citation>
    <scope>NUCLEOTIDE SEQUENCE</scope>
</reference>
<dbReference type="EMBL" id="CAADIH010000018">
    <property type="protein sequence ID" value="VFR44272.1"/>
    <property type="molecule type" value="Genomic_DNA"/>
</dbReference>
<dbReference type="AlphaFoldDB" id="A0A484R1E3"/>
<evidence type="ECO:0000313" key="1">
    <source>
        <dbReference type="EMBL" id="VFR32489.1"/>
    </source>
</evidence>
<dbReference type="Gene3D" id="3.30.50.20">
    <property type="entry name" value="prophage-derive protein ybcO"/>
    <property type="match status" value="1"/>
</dbReference>
<organism evidence="2">
    <name type="scientific">plant metagenome</name>
    <dbReference type="NCBI Taxonomy" id="1297885"/>
    <lineage>
        <taxon>unclassified sequences</taxon>
        <taxon>metagenomes</taxon>
        <taxon>organismal metagenomes</taxon>
    </lineage>
</organism>
<dbReference type="EMBL" id="CAADIE010000001">
    <property type="protein sequence ID" value="VFR32489.1"/>
    <property type="molecule type" value="Genomic_DNA"/>
</dbReference>